<protein>
    <submittedName>
        <fullName evidence="2">Uncharacterized protein</fullName>
    </submittedName>
</protein>
<proteinExistence type="predicted"/>
<keyword evidence="3" id="KW-1185">Reference proteome</keyword>
<accession>A0ABY7CIN7</accession>
<reference evidence="2" key="1">
    <citation type="submission" date="2022-10" db="EMBL/GenBank/DDBJ databases">
        <title>Puccinia triticina Genome sequencing and assembly.</title>
        <authorList>
            <person name="Li C."/>
        </authorList>
    </citation>
    <scope>NUCLEOTIDE SEQUENCE</scope>
    <source>
        <strain evidence="2">Pt15</strain>
    </source>
</reference>
<organism evidence="2 3">
    <name type="scientific">Puccinia triticina</name>
    <dbReference type="NCBI Taxonomy" id="208348"/>
    <lineage>
        <taxon>Eukaryota</taxon>
        <taxon>Fungi</taxon>
        <taxon>Dikarya</taxon>
        <taxon>Basidiomycota</taxon>
        <taxon>Pucciniomycotina</taxon>
        <taxon>Pucciniomycetes</taxon>
        <taxon>Pucciniales</taxon>
        <taxon>Pucciniaceae</taxon>
        <taxon>Puccinia</taxon>
    </lineage>
</organism>
<dbReference type="Proteomes" id="UP001164743">
    <property type="component" value="Chromosome 4A"/>
</dbReference>
<feature type="region of interest" description="Disordered" evidence="1">
    <location>
        <begin position="37"/>
        <end position="70"/>
    </location>
</feature>
<gene>
    <name evidence="2" type="ORF">PtA15_4A805</name>
</gene>
<dbReference type="GeneID" id="77809622"/>
<dbReference type="EMBL" id="CP110424">
    <property type="protein sequence ID" value="WAQ84352.1"/>
    <property type="molecule type" value="Genomic_DNA"/>
</dbReference>
<sequence length="70" mass="7939">MLPRHTHNKIFASGKPVAKGLQNRNIDFYASAHFTPNRIAPSQPREIRPSPNHQPHPPLVTPLDRRVMSP</sequence>
<dbReference type="RefSeq" id="XP_053019907.1">
    <property type="nucleotide sequence ID" value="XM_053168727.1"/>
</dbReference>
<name>A0ABY7CIN7_9BASI</name>
<evidence type="ECO:0000313" key="2">
    <source>
        <dbReference type="EMBL" id="WAQ84352.1"/>
    </source>
</evidence>
<evidence type="ECO:0000256" key="1">
    <source>
        <dbReference type="SAM" id="MobiDB-lite"/>
    </source>
</evidence>
<evidence type="ECO:0000313" key="3">
    <source>
        <dbReference type="Proteomes" id="UP001164743"/>
    </source>
</evidence>